<feature type="compositionally biased region" description="Low complexity" evidence="1">
    <location>
        <begin position="30"/>
        <end position="45"/>
    </location>
</feature>
<dbReference type="EMBL" id="FJOG01000029">
    <property type="protein sequence ID" value="CZR65151.1"/>
    <property type="molecule type" value="Genomic_DNA"/>
</dbReference>
<reference evidence="2 3" key="1">
    <citation type="submission" date="2016-03" db="EMBL/GenBank/DDBJ databases">
        <authorList>
            <person name="Ploux O."/>
        </authorList>
    </citation>
    <scope>NUCLEOTIDE SEQUENCE [LARGE SCALE GENOMIC DNA]</scope>
    <source>
        <strain evidence="2 3">UAMH 11012</strain>
    </source>
</reference>
<evidence type="ECO:0000256" key="1">
    <source>
        <dbReference type="SAM" id="MobiDB-lite"/>
    </source>
</evidence>
<gene>
    <name evidence="2" type="ORF">PAC_15051</name>
</gene>
<feature type="region of interest" description="Disordered" evidence="1">
    <location>
        <begin position="30"/>
        <end position="53"/>
    </location>
</feature>
<dbReference type="AlphaFoldDB" id="A0A1L7XJD2"/>
<name>A0A1L7XJD2_9HELO</name>
<dbReference type="Proteomes" id="UP000184330">
    <property type="component" value="Unassembled WGS sequence"/>
</dbReference>
<keyword evidence="3" id="KW-1185">Reference proteome</keyword>
<proteinExistence type="predicted"/>
<organism evidence="2 3">
    <name type="scientific">Phialocephala subalpina</name>
    <dbReference type="NCBI Taxonomy" id="576137"/>
    <lineage>
        <taxon>Eukaryota</taxon>
        <taxon>Fungi</taxon>
        <taxon>Dikarya</taxon>
        <taxon>Ascomycota</taxon>
        <taxon>Pezizomycotina</taxon>
        <taxon>Leotiomycetes</taxon>
        <taxon>Helotiales</taxon>
        <taxon>Mollisiaceae</taxon>
        <taxon>Phialocephala</taxon>
        <taxon>Phialocephala fortinii species complex</taxon>
    </lineage>
</organism>
<protein>
    <submittedName>
        <fullName evidence="2">Uncharacterized protein</fullName>
    </submittedName>
</protein>
<accession>A0A1L7XJD2</accession>
<evidence type="ECO:0000313" key="2">
    <source>
        <dbReference type="EMBL" id="CZR65151.1"/>
    </source>
</evidence>
<feature type="region of interest" description="Disordered" evidence="1">
    <location>
        <begin position="437"/>
        <end position="468"/>
    </location>
</feature>
<feature type="compositionally biased region" description="Acidic residues" evidence="1">
    <location>
        <begin position="442"/>
        <end position="459"/>
    </location>
</feature>
<sequence length="468" mass="53171">MATIDTTLPGLPILNDTVKAEGVDNPVSVAIDSSASDSSHVSDSCESSETEESDGTQTQVLRCCQCKVETAFEGDPGEASCTECPHEECGFCGPRILMDCCHCSQLTEIRGDDCDCSHNFCKNCGRWDADAEDTLPYIGYGEMPDDRPYTMYKKSFYGEPDPDKEYLIENTEANKIAKSRHPKAFLYRFHALMLTMSVPLNDLLQPFSIAAIDDEQKLLKNMEKYLNSRPEILNQIMSLALPPTNPRTIRAIWDHCNNRWSYRSFEEFNTIPAVIWYEKGLYADFATGLFLPAPSLGPLPQYKYFDYKKDTLFLDYARCGNTLAGQYEYPRAIKKALRALVAEHMKEGSPKLKYLKITWCQQEDSPTDFLNILRKITSLEKVTLLSHDHYVDPMKSYDTCDVGASGREERDNDAMKAVVNAGELNFYPFEIKFCDRNGNPVEVDEESEEEDEEDESESEEYPRDPIFD</sequence>
<dbReference type="OrthoDB" id="3509066at2759"/>
<evidence type="ECO:0000313" key="3">
    <source>
        <dbReference type="Proteomes" id="UP000184330"/>
    </source>
</evidence>